<dbReference type="PIRSF" id="PIRSF006102">
    <property type="entry name" value="NQR_DE"/>
    <property type="match status" value="1"/>
</dbReference>
<reference evidence="9 10" key="1">
    <citation type="journal article" date="2020" name="Microorganisms">
        <title>Reliable Identification of Environmental Pseudomonas Isolates Using the rpoD Gene.</title>
        <authorList>
            <consortium name="The Broad Institute Genome Sequencing Platform"/>
            <person name="Girard L."/>
            <person name="Lood C."/>
            <person name="Rokni-Zadeh H."/>
            <person name="van Noort V."/>
            <person name="Lavigne R."/>
            <person name="De Mot R."/>
        </authorList>
    </citation>
    <scope>NUCLEOTIDE SEQUENCE [LARGE SCALE GENOMIC DNA]</scope>
    <source>
        <strain evidence="9 10">RW7P2</strain>
    </source>
</reference>
<feature type="transmembrane region" description="Helical" evidence="8">
    <location>
        <begin position="111"/>
        <end position="132"/>
    </location>
</feature>
<keyword evidence="10" id="KW-1185">Reference proteome</keyword>
<dbReference type="Proteomes" id="UP000628086">
    <property type="component" value="Unassembled WGS sequence"/>
</dbReference>
<evidence type="ECO:0000256" key="1">
    <source>
        <dbReference type="ARBA" id="ARBA00004127"/>
    </source>
</evidence>
<proteinExistence type="predicted"/>
<feature type="transmembrane region" description="Helical" evidence="8">
    <location>
        <begin position="138"/>
        <end position="158"/>
    </location>
</feature>
<dbReference type="EMBL" id="JABWRS010000020">
    <property type="protein sequence ID" value="MBC3478164.1"/>
    <property type="molecule type" value="Genomic_DNA"/>
</dbReference>
<keyword evidence="5" id="KW-1278">Translocase</keyword>
<gene>
    <name evidence="9" type="ORF">HU747_21490</name>
</gene>
<keyword evidence="4 8" id="KW-0812">Transmembrane</keyword>
<comment type="subcellular location">
    <subcellularLocation>
        <location evidence="1">Endomembrane system</location>
        <topology evidence="1">Multi-pass membrane protein</topology>
    </subcellularLocation>
</comment>
<evidence type="ECO:0000256" key="4">
    <source>
        <dbReference type="ARBA" id="ARBA00022692"/>
    </source>
</evidence>
<keyword evidence="6 8" id="KW-1133">Transmembrane helix</keyword>
<feature type="transmembrane region" description="Helical" evidence="8">
    <location>
        <begin position="79"/>
        <end position="99"/>
    </location>
</feature>
<keyword evidence="2" id="KW-0813">Transport</keyword>
<evidence type="ECO:0000256" key="5">
    <source>
        <dbReference type="ARBA" id="ARBA00022967"/>
    </source>
</evidence>
<comment type="caution">
    <text evidence="9">The sequence shown here is derived from an EMBL/GenBank/DDBJ whole genome shotgun (WGS) entry which is preliminary data.</text>
</comment>
<organism evidence="9 10">
    <name type="scientific">Pseudomonas taiwanensis</name>
    <dbReference type="NCBI Taxonomy" id="470150"/>
    <lineage>
        <taxon>Bacteria</taxon>
        <taxon>Pseudomonadati</taxon>
        <taxon>Pseudomonadota</taxon>
        <taxon>Gammaproteobacteria</taxon>
        <taxon>Pseudomonadales</taxon>
        <taxon>Pseudomonadaceae</taxon>
        <taxon>Pseudomonas</taxon>
    </lineage>
</organism>
<evidence type="ECO:0000256" key="3">
    <source>
        <dbReference type="ARBA" id="ARBA00022519"/>
    </source>
</evidence>
<evidence type="ECO:0000256" key="8">
    <source>
        <dbReference type="SAM" id="Phobius"/>
    </source>
</evidence>
<evidence type="ECO:0000313" key="10">
    <source>
        <dbReference type="Proteomes" id="UP000628086"/>
    </source>
</evidence>
<keyword evidence="3" id="KW-1003">Cell membrane</keyword>
<sequence>MNNYFWLAASLLPVLGATRTLTQGACIALCMLGLTLAHQALLAPLRCRLSAAAYQLASLLLIAALTSCLQLGLRAWALPIAQSLGFYPVLLCLACIAWDNLLPMEGRWRQWVWQLSGMVMICTLLGATRQWLSEGLNLHLASLAPGALLILGMLLALYNRLRPTLPLTPKESVAP</sequence>
<dbReference type="RefSeq" id="WP_023379035.1">
    <property type="nucleotide sequence ID" value="NZ_JABWRR010000025.1"/>
</dbReference>
<evidence type="ECO:0000256" key="2">
    <source>
        <dbReference type="ARBA" id="ARBA00022448"/>
    </source>
</evidence>
<evidence type="ECO:0000313" key="9">
    <source>
        <dbReference type="EMBL" id="MBC3478164.1"/>
    </source>
</evidence>
<name>A0ABR6VCN6_9PSED</name>
<accession>A0ABR6VCN6</accession>
<keyword evidence="3" id="KW-0997">Cell inner membrane</keyword>
<feature type="transmembrane region" description="Helical" evidence="8">
    <location>
        <begin position="52"/>
        <end position="73"/>
    </location>
</feature>
<evidence type="ECO:0000256" key="6">
    <source>
        <dbReference type="ARBA" id="ARBA00022989"/>
    </source>
</evidence>
<evidence type="ECO:0000256" key="7">
    <source>
        <dbReference type="ARBA" id="ARBA00023136"/>
    </source>
</evidence>
<protein>
    <submittedName>
        <fullName evidence="9">NADH:quinone oxidoreductase</fullName>
    </submittedName>
</protein>
<feature type="transmembrane region" description="Helical" evidence="8">
    <location>
        <begin position="26"/>
        <end position="45"/>
    </location>
</feature>
<keyword evidence="7 8" id="KW-0472">Membrane</keyword>
<dbReference type="InterPro" id="IPR003667">
    <property type="entry name" value="NqrDE/RnfAE"/>
</dbReference>